<dbReference type="EMBL" id="WNBM01000001">
    <property type="protein sequence ID" value="MTT75156.1"/>
    <property type="molecule type" value="Genomic_DNA"/>
</dbReference>
<dbReference type="InterPro" id="IPR012902">
    <property type="entry name" value="N_methyl_site"/>
</dbReference>
<keyword evidence="10" id="KW-1185">Reference proteome</keyword>
<dbReference type="AlphaFoldDB" id="R6J7V0"/>
<evidence type="ECO:0000313" key="8">
    <source>
        <dbReference type="EMBL" id="MTT75156.1"/>
    </source>
</evidence>
<evidence type="ECO:0000256" key="6">
    <source>
        <dbReference type="SAM" id="Phobius"/>
    </source>
</evidence>
<evidence type="ECO:0000256" key="5">
    <source>
        <dbReference type="ARBA" id="ARBA00023136"/>
    </source>
</evidence>
<protein>
    <submittedName>
        <fullName evidence="8">Prepilin-type N-terminal cleavage/methylation domain-containing protein</fullName>
    </submittedName>
    <submittedName>
        <fullName evidence="7">Type II secretion system protein G</fullName>
    </submittedName>
</protein>
<dbReference type="Proteomes" id="UP000443070">
    <property type="component" value="Unassembled WGS sequence"/>
</dbReference>
<organism evidence="7">
    <name type="scientific">Phascolarctobacterium faecium</name>
    <dbReference type="NCBI Taxonomy" id="33025"/>
    <lineage>
        <taxon>Bacteria</taxon>
        <taxon>Bacillati</taxon>
        <taxon>Bacillota</taxon>
        <taxon>Negativicutes</taxon>
        <taxon>Acidaminococcales</taxon>
        <taxon>Acidaminococcaceae</taxon>
        <taxon>Phascolarctobacterium</taxon>
    </lineage>
</organism>
<dbReference type="OrthoDB" id="1819208at2"/>
<dbReference type="PANTHER" id="PTHR30093">
    <property type="entry name" value="GENERAL SECRETION PATHWAY PROTEIN G"/>
    <property type="match status" value="1"/>
</dbReference>
<name>R6J7V0_9FIRM</name>
<dbReference type="EMBL" id="CBDS010000087">
    <property type="protein sequence ID" value="CDB46372.1"/>
    <property type="molecule type" value="Genomic_DNA"/>
</dbReference>
<evidence type="ECO:0000313" key="7">
    <source>
        <dbReference type="EMBL" id="CDB46372.1"/>
    </source>
</evidence>
<dbReference type="PANTHER" id="PTHR30093:SF44">
    <property type="entry name" value="TYPE II SECRETION SYSTEM CORE PROTEIN G"/>
    <property type="match status" value="1"/>
</dbReference>
<keyword evidence="2" id="KW-0488">Methylation</keyword>
<evidence type="ECO:0000313" key="9">
    <source>
        <dbReference type="EMBL" id="MTU03287.1"/>
    </source>
</evidence>
<evidence type="ECO:0000256" key="2">
    <source>
        <dbReference type="ARBA" id="ARBA00022481"/>
    </source>
</evidence>
<evidence type="ECO:0000313" key="11">
    <source>
        <dbReference type="Proteomes" id="UP000484547"/>
    </source>
</evidence>
<keyword evidence="4 6" id="KW-1133">Transmembrane helix</keyword>
<comment type="caution">
    <text evidence="7">The sequence shown here is derived from an EMBL/GenBank/DDBJ whole genome shotgun (WGS) entry which is preliminary data.</text>
</comment>
<keyword evidence="3 6" id="KW-0812">Transmembrane</keyword>
<comment type="subcellular location">
    <subcellularLocation>
        <location evidence="1">Membrane</location>
        <topology evidence="1">Single-pass membrane protein</topology>
    </subcellularLocation>
</comment>
<dbReference type="SUPFAM" id="SSF54523">
    <property type="entry name" value="Pili subunits"/>
    <property type="match status" value="1"/>
</dbReference>
<dbReference type="EMBL" id="WNBW01000001">
    <property type="protein sequence ID" value="MTU03287.1"/>
    <property type="molecule type" value="Genomic_DNA"/>
</dbReference>
<reference evidence="7" key="1">
    <citation type="submission" date="2012-11" db="EMBL/GenBank/DDBJ databases">
        <title>Dependencies among metagenomic species, viruses, plasmids and units of genetic variation.</title>
        <authorList>
            <person name="Nielsen H.B."/>
            <person name="Almeida M."/>
            <person name="Juncker A.S."/>
            <person name="Rasmussen S."/>
            <person name="Li J."/>
            <person name="Sunagawa S."/>
            <person name="Plichta D."/>
            <person name="Gautier L."/>
            <person name="Le Chatelier E."/>
            <person name="Peletier E."/>
            <person name="Bonde I."/>
            <person name="Nielsen T."/>
            <person name="Manichanh C."/>
            <person name="Arumugam M."/>
            <person name="Batto J."/>
            <person name="Santos M.B.Q.D."/>
            <person name="Blom N."/>
            <person name="Borruel N."/>
            <person name="Burgdorf K.S."/>
            <person name="Boumezbeur F."/>
            <person name="Casellas F."/>
            <person name="Dore J."/>
            <person name="Guarner F."/>
            <person name="Hansen T."/>
            <person name="Hildebrand F."/>
            <person name="Kaas R.S."/>
            <person name="Kennedy S."/>
            <person name="Kristiansen K."/>
            <person name="Kultima J.R."/>
            <person name="Leonard P."/>
            <person name="Levenez F."/>
            <person name="Lund O."/>
            <person name="Moumen B."/>
            <person name="Le Paslier D."/>
            <person name="Pons N."/>
            <person name="Pedersen O."/>
            <person name="Prifti E."/>
            <person name="Qin J."/>
            <person name="Raes J."/>
            <person name="Tap J."/>
            <person name="Tims S."/>
            <person name="Ussery D.W."/>
            <person name="Yamada T."/>
            <person name="MetaHit consortium"/>
            <person name="Renault P."/>
            <person name="Sicheritz-Ponten T."/>
            <person name="Bork P."/>
            <person name="Wang J."/>
            <person name="Brunak S."/>
            <person name="Ehrlich S.D."/>
        </authorList>
    </citation>
    <scope>NUCLEOTIDE SEQUENCE [LARGE SCALE GENOMIC DNA]</scope>
</reference>
<dbReference type="Pfam" id="PF07963">
    <property type="entry name" value="N_methyl"/>
    <property type="match status" value="1"/>
</dbReference>
<dbReference type="STRING" id="1262914.BN533_01428"/>
<feature type="transmembrane region" description="Helical" evidence="6">
    <location>
        <begin position="12"/>
        <end position="35"/>
    </location>
</feature>
<dbReference type="RefSeq" id="WP_021718328.1">
    <property type="nucleotide sequence ID" value="NZ_CAUENI010000001.1"/>
</dbReference>
<sequence length="153" mass="16164">MKNFIKNQKGFTLVELVVVIAIIGILAGMAIPRFLDATASARGAKVVADMRTIQSAEMIYFAKYSKYPTANTDTDFTDLVQGGWPLPPAGNIIVAPTMSNNTNAKPYEGTIASGATYKYTGTGVEPGNLTVTVGSNDVTLTQLLQGTTTTPTP</sequence>
<keyword evidence="5 6" id="KW-0472">Membrane</keyword>
<evidence type="ECO:0000256" key="3">
    <source>
        <dbReference type="ARBA" id="ARBA00022692"/>
    </source>
</evidence>
<dbReference type="eggNOG" id="COG4969">
    <property type="taxonomic scope" value="Bacteria"/>
</dbReference>
<dbReference type="GO" id="GO:0016020">
    <property type="term" value="C:membrane"/>
    <property type="evidence" value="ECO:0007669"/>
    <property type="project" value="UniProtKB-SubCell"/>
</dbReference>
<evidence type="ECO:0000313" key="10">
    <source>
        <dbReference type="Proteomes" id="UP000443070"/>
    </source>
</evidence>
<dbReference type="InterPro" id="IPR045584">
    <property type="entry name" value="Pilin-like"/>
</dbReference>
<evidence type="ECO:0000256" key="4">
    <source>
        <dbReference type="ARBA" id="ARBA00022989"/>
    </source>
</evidence>
<dbReference type="Proteomes" id="UP000484547">
    <property type="component" value="Unassembled WGS sequence"/>
</dbReference>
<dbReference type="HOGENOM" id="CLU_1711541_0_0_9"/>
<reference evidence="10 11" key="2">
    <citation type="journal article" date="2019" name="Nat. Med.">
        <title>A library of human gut bacterial isolates paired with longitudinal multiomics data enables mechanistic microbiome research.</title>
        <authorList>
            <person name="Poyet M."/>
            <person name="Groussin M."/>
            <person name="Gibbons S.M."/>
            <person name="Avila-Pacheco J."/>
            <person name="Jiang X."/>
            <person name="Kearney S.M."/>
            <person name="Perrotta A.R."/>
            <person name="Berdy B."/>
            <person name="Zhao S."/>
            <person name="Lieberman T.D."/>
            <person name="Swanson P.K."/>
            <person name="Smith M."/>
            <person name="Roesemann S."/>
            <person name="Alexander J.E."/>
            <person name="Rich S.A."/>
            <person name="Livny J."/>
            <person name="Vlamakis H."/>
            <person name="Clish C."/>
            <person name="Bullock K."/>
            <person name="Deik A."/>
            <person name="Scott J."/>
            <person name="Pierce K.A."/>
            <person name="Xavier R.J."/>
            <person name="Alm E.J."/>
        </authorList>
    </citation>
    <scope>NUCLEOTIDE SEQUENCE [LARGE SCALE GENOMIC DNA]</scope>
    <source>
        <strain evidence="8 11">BIOML-A13</strain>
        <strain evidence="9 10">BIOML-A3</strain>
    </source>
</reference>
<gene>
    <name evidence="7" type="ORF">BN533_01428</name>
    <name evidence="8" type="ORF">GMD11_02580</name>
    <name evidence="9" type="ORF">GMD18_02575</name>
</gene>
<dbReference type="NCBIfam" id="TIGR02532">
    <property type="entry name" value="IV_pilin_GFxxxE"/>
    <property type="match status" value="1"/>
</dbReference>
<proteinExistence type="predicted"/>
<dbReference type="Gene3D" id="3.30.700.10">
    <property type="entry name" value="Glycoprotein, Type 4 Pilin"/>
    <property type="match status" value="1"/>
</dbReference>
<accession>R6J7V0</accession>
<evidence type="ECO:0000256" key="1">
    <source>
        <dbReference type="ARBA" id="ARBA00004167"/>
    </source>
</evidence>
<accession>A0A6I3RRH7</accession>
<dbReference type="PROSITE" id="PS00409">
    <property type="entry name" value="PROKAR_NTER_METHYL"/>
    <property type="match status" value="1"/>
</dbReference>